<keyword evidence="1" id="KW-0812">Transmembrane</keyword>
<keyword evidence="1" id="KW-0472">Membrane</keyword>
<evidence type="ECO:0000313" key="2">
    <source>
        <dbReference type="EMBL" id="RAI04572.1"/>
    </source>
</evidence>
<dbReference type="InterPro" id="IPR018688">
    <property type="entry name" value="PpoB2-like"/>
</dbReference>
<sequence length="263" mass="27729">MEAALRRDRLVLLAALALLFALSALYTISGVGMRMSALEMTSMASMRDMPGKAVPGAWSAAYAALVFLMWWVMMVAMMLPSVAPNVLLFAALVRRTRDAGRAGAMAGCFLAGYLLAWAGFALVAAAAQWALEAAGIVSATMMTLVDTLPGALVLIAAGIFQFTPLKGACLSHCRAPTQFLARHYRPGPVGAVRMGLHHGTYCVGCCWFLMALLFVGGVMNLYWIVGLTAFVALEKLTPAGAALSRIAGAGLVAWGVWVILSGL</sequence>
<accession>A0A8B2P680</accession>
<evidence type="ECO:0000313" key="3">
    <source>
        <dbReference type="Proteomes" id="UP000249590"/>
    </source>
</evidence>
<feature type="transmembrane region" description="Helical" evidence="1">
    <location>
        <begin position="136"/>
        <end position="160"/>
    </location>
</feature>
<name>A0A8B2P680_9HYPH</name>
<keyword evidence="3" id="KW-1185">Reference proteome</keyword>
<keyword evidence="1" id="KW-1133">Transmembrane helix</keyword>
<feature type="transmembrane region" description="Helical" evidence="1">
    <location>
        <begin position="104"/>
        <end position="130"/>
    </location>
</feature>
<dbReference type="Pfam" id="PF09948">
    <property type="entry name" value="PpoB2"/>
    <property type="match status" value="1"/>
</dbReference>
<organism evidence="2 3">
    <name type="scientific">Acuticoccus sediminis</name>
    <dbReference type="NCBI Taxonomy" id="2184697"/>
    <lineage>
        <taxon>Bacteria</taxon>
        <taxon>Pseudomonadati</taxon>
        <taxon>Pseudomonadota</taxon>
        <taxon>Alphaproteobacteria</taxon>
        <taxon>Hyphomicrobiales</taxon>
        <taxon>Amorphaceae</taxon>
        <taxon>Acuticoccus</taxon>
    </lineage>
</organism>
<dbReference type="Proteomes" id="UP000249590">
    <property type="component" value="Unassembled WGS sequence"/>
</dbReference>
<feature type="transmembrane region" description="Helical" evidence="1">
    <location>
        <begin position="62"/>
        <end position="92"/>
    </location>
</feature>
<dbReference type="OrthoDB" id="164118at2"/>
<dbReference type="AlphaFoldDB" id="A0A8B2P680"/>
<protein>
    <submittedName>
        <fullName evidence="2">Uncharacterized protein</fullName>
    </submittedName>
</protein>
<dbReference type="EMBL" id="QHHQ01000001">
    <property type="protein sequence ID" value="RAI04572.1"/>
    <property type="molecule type" value="Genomic_DNA"/>
</dbReference>
<evidence type="ECO:0000256" key="1">
    <source>
        <dbReference type="SAM" id="Phobius"/>
    </source>
</evidence>
<gene>
    <name evidence="2" type="ORF">DLJ53_07685</name>
</gene>
<reference evidence="2 3" key="1">
    <citation type="submission" date="2018-05" db="EMBL/GenBank/DDBJ databases">
        <title>Acuticoccus sediminis sp. nov., isolated from deep-sea sediment of Indian Ocean.</title>
        <authorList>
            <person name="Liu X."/>
            <person name="Lai Q."/>
            <person name="Du Y."/>
            <person name="Sun F."/>
            <person name="Zhang X."/>
            <person name="Wang S."/>
            <person name="Shao Z."/>
        </authorList>
    </citation>
    <scope>NUCLEOTIDE SEQUENCE [LARGE SCALE GENOMIC DNA]</scope>
    <source>
        <strain evidence="2 3">PTG4-2</strain>
    </source>
</reference>
<feature type="transmembrane region" description="Helical" evidence="1">
    <location>
        <begin position="201"/>
        <end position="222"/>
    </location>
</feature>
<proteinExistence type="predicted"/>
<feature type="transmembrane region" description="Helical" evidence="1">
    <location>
        <begin position="242"/>
        <end position="260"/>
    </location>
</feature>
<comment type="caution">
    <text evidence="2">The sequence shown here is derived from an EMBL/GenBank/DDBJ whole genome shotgun (WGS) entry which is preliminary data.</text>
</comment>